<dbReference type="SUPFAM" id="SSF88723">
    <property type="entry name" value="PIN domain-like"/>
    <property type="match status" value="1"/>
</dbReference>
<dbReference type="Proteomes" id="UP001235849">
    <property type="component" value="Unassembled WGS sequence"/>
</dbReference>
<evidence type="ECO:0000256" key="8">
    <source>
        <dbReference type="HAMAP-Rule" id="MF_00265"/>
    </source>
</evidence>
<keyword evidence="11" id="KW-1185">Reference proteome</keyword>
<name>A0ABT7B9W8_9CYAN</name>
<sequence>MVRKDYLLDTNVVSAILRKNLTVKQKLVQLSVQKKRAYISGITYYEVKRGLIASNATRKLAEFERICRRIPILFWNDIAILEKAAEIHAYLKQRGMRLEDADIFIAAIAIIRELVLVSHDSDMLRVPELTVEDWLVTGE</sequence>
<dbReference type="PANTHER" id="PTHR33653:SF1">
    <property type="entry name" value="RIBONUCLEASE VAPC2"/>
    <property type="match status" value="1"/>
</dbReference>
<feature type="binding site" evidence="8">
    <location>
        <position position="9"/>
    </location>
    <ligand>
        <name>Mg(2+)</name>
        <dbReference type="ChEBI" id="CHEBI:18420"/>
    </ligand>
</feature>
<gene>
    <name evidence="8" type="primary">vapC</name>
    <name evidence="10" type="ORF">PMG25_13380</name>
</gene>
<comment type="function">
    <text evidence="8">Toxic component of a toxin-antitoxin (TA) system. An RNase.</text>
</comment>
<keyword evidence="8" id="KW-0800">Toxin</keyword>
<evidence type="ECO:0000256" key="7">
    <source>
        <dbReference type="ARBA" id="ARBA00038093"/>
    </source>
</evidence>
<dbReference type="EC" id="3.1.-.-" evidence="8"/>
<dbReference type="InterPro" id="IPR029060">
    <property type="entry name" value="PIN-like_dom_sf"/>
</dbReference>
<evidence type="ECO:0000256" key="6">
    <source>
        <dbReference type="ARBA" id="ARBA00022842"/>
    </source>
</evidence>
<dbReference type="EMBL" id="JAQOSO010000077">
    <property type="protein sequence ID" value="MDJ1175088.1"/>
    <property type="molecule type" value="Genomic_DNA"/>
</dbReference>
<dbReference type="InterPro" id="IPR050556">
    <property type="entry name" value="Type_II_TA_system_RNase"/>
</dbReference>
<comment type="caution">
    <text evidence="10">The sequence shown here is derived from an EMBL/GenBank/DDBJ whole genome shotgun (WGS) entry which is preliminary data.</text>
</comment>
<evidence type="ECO:0000313" key="11">
    <source>
        <dbReference type="Proteomes" id="UP001235849"/>
    </source>
</evidence>
<keyword evidence="6 8" id="KW-0460">Magnesium</keyword>
<dbReference type="Pfam" id="PF01850">
    <property type="entry name" value="PIN"/>
    <property type="match status" value="1"/>
</dbReference>
<feature type="domain" description="PIN" evidence="9">
    <location>
        <begin position="6"/>
        <end position="128"/>
    </location>
</feature>
<dbReference type="Gene3D" id="3.40.50.1010">
    <property type="entry name" value="5'-nuclease"/>
    <property type="match status" value="1"/>
</dbReference>
<evidence type="ECO:0000259" key="9">
    <source>
        <dbReference type="Pfam" id="PF01850"/>
    </source>
</evidence>
<dbReference type="PANTHER" id="PTHR33653">
    <property type="entry name" value="RIBONUCLEASE VAPC2"/>
    <property type="match status" value="1"/>
</dbReference>
<dbReference type="HAMAP" id="MF_00265">
    <property type="entry name" value="VapC_Nob1"/>
    <property type="match status" value="1"/>
</dbReference>
<reference evidence="10 11" key="1">
    <citation type="submission" date="2023-01" db="EMBL/GenBank/DDBJ databases">
        <title>Novel diversity within Roseofilum (Cyanobacteria; Desertifilaceae) from marine benthic mats with descriptions of four novel species.</title>
        <authorList>
            <person name="Wang Y."/>
            <person name="Berthold D.E."/>
            <person name="Hu J."/>
            <person name="Lefler F.W."/>
            <person name="Laughinghouse H.D. IV."/>
        </authorList>
    </citation>
    <scope>NUCLEOTIDE SEQUENCE [LARGE SCALE GENOMIC DNA]</scope>
    <source>
        <strain evidence="10 11">BLCC-M114</strain>
    </source>
</reference>
<keyword evidence="4 8" id="KW-0479">Metal-binding</keyword>
<keyword evidence="2 8" id="KW-1277">Toxin-antitoxin system</keyword>
<dbReference type="InterPro" id="IPR022907">
    <property type="entry name" value="VapC_family"/>
</dbReference>
<evidence type="ECO:0000256" key="5">
    <source>
        <dbReference type="ARBA" id="ARBA00022801"/>
    </source>
</evidence>
<dbReference type="RefSeq" id="WP_283767396.1">
    <property type="nucleotide sequence ID" value="NZ_JAQOSO010000077.1"/>
</dbReference>
<feature type="binding site" evidence="8">
    <location>
        <position position="102"/>
    </location>
    <ligand>
        <name>Mg(2+)</name>
        <dbReference type="ChEBI" id="CHEBI:18420"/>
    </ligand>
</feature>
<keyword evidence="5 8" id="KW-0378">Hydrolase</keyword>
<protein>
    <recommendedName>
        <fullName evidence="8">Ribonuclease VapC</fullName>
        <shortName evidence="8">RNase VapC</shortName>
        <ecNumber evidence="8">3.1.-.-</ecNumber>
    </recommendedName>
    <alternativeName>
        <fullName evidence="8">Toxin VapC</fullName>
    </alternativeName>
</protein>
<organism evidence="10 11">
    <name type="scientific">Roseofilum capinflatum BLCC-M114</name>
    <dbReference type="NCBI Taxonomy" id="3022440"/>
    <lineage>
        <taxon>Bacteria</taxon>
        <taxon>Bacillati</taxon>
        <taxon>Cyanobacteriota</taxon>
        <taxon>Cyanophyceae</taxon>
        <taxon>Desertifilales</taxon>
        <taxon>Desertifilaceae</taxon>
        <taxon>Roseofilum</taxon>
        <taxon>Roseofilum capinflatum</taxon>
    </lineage>
</organism>
<evidence type="ECO:0000256" key="4">
    <source>
        <dbReference type="ARBA" id="ARBA00022723"/>
    </source>
</evidence>
<evidence type="ECO:0000256" key="1">
    <source>
        <dbReference type="ARBA" id="ARBA00001946"/>
    </source>
</evidence>
<accession>A0ABT7B9W8</accession>
<evidence type="ECO:0000256" key="3">
    <source>
        <dbReference type="ARBA" id="ARBA00022722"/>
    </source>
</evidence>
<comment type="cofactor">
    <cofactor evidence="1 8">
        <name>Mg(2+)</name>
        <dbReference type="ChEBI" id="CHEBI:18420"/>
    </cofactor>
</comment>
<comment type="similarity">
    <text evidence="7 8">Belongs to the PINc/VapC protein family.</text>
</comment>
<proteinExistence type="inferred from homology"/>
<dbReference type="InterPro" id="IPR002716">
    <property type="entry name" value="PIN_dom"/>
</dbReference>
<evidence type="ECO:0000313" key="10">
    <source>
        <dbReference type="EMBL" id="MDJ1175088.1"/>
    </source>
</evidence>
<keyword evidence="3 8" id="KW-0540">Nuclease</keyword>
<evidence type="ECO:0000256" key="2">
    <source>
        <dbReference type="ARBA" id="ARBA00022649"/>
    </source>
</evidence>